<dbReference type="InterPro" id="IPR022357">
    <property type="entry name" value="MIP_CS"/>
</dbReference>
<feature type="transmembrane region" description="Helical" evidence="8">
    <location>
        <begin position="149"/>
        <end position="169"/>
    </location>
</feature>
<evidence type="ECO:0000313" key="10">
    <source>
        <dbReference type="Proteomes" id="UP000178449"/>
    </source>
</evidence>
<dbReference type="STRING" id="1817772.A2527_05665"/>
<evidence type="ECO:0000256" key="4">
    <source>
        <dbReference type="ARBA" id="ARBA00022692"/>
    </source>
</evidence>
<name>A0A1F6G998_9PROT</name>
<keyword evidence="6 8" id="KW-0472">Membrane</keyword>
<dbReference type="PROSITE" id="PS51257">
    <property type="entry name" value="PROKAR_LIPOPROTEIN"/>
    <property type="match status" value="1"/>
</dbReference>
<dbReference type="NCBIfam" id="TIGR00861">
    <property type="entry name" value="MIP"/>
    <property type="match status" value="1"/>
</dbReference>
<dbReference type="GO" id="GO:0015250">
    <property type="term" value="F:water channel activity"/>
    <property type="evidence" value="ECO:0007669"/>
    <property type="project" value="TreeGrafter"/>
</dbReference>
<organism evidence="9 10">
    <name type="scientific">Candidatus Lambdaproteobacteria bacterium RIFOXYD2_FULL_50_16</name>
    <dbReference type="NCBI Taxonomy" id="1817772"/>
    <lineage>
        <taxon>Bacteria</taxon>
        <taxon>Pseudomonadati</taxon>
        <taxon>Pseudomonadota</taxon>
        <taxon>Candidatus Lambdaproteobacteria</taxon>
    </lineage>
</organism>
<gene>
    <name evidence="9" type="ORF">A2527_05665</name>
</gene>
<comment type="similarity">
    <text evidence="2 7">Belongs to the MIP/aquaporin (TC 1.A.8) family.</text>
</comment>
<evidence type="ECO:0000313" key="9">
    <source>
        <dbReference type="EMBL" id="OGG94687.1"/>
    </source>
</evidence>
<keyword evidence="4 7" id="KW-0812">Transmembrane</keyword>
<dbReference type="PRINTS" id="PR00783">
    <property type="entry name" value="MINTRINSICP"/>
</dbReference>
<feature type="transmembrane region" description="Helical" evidence="8">
    <location>
        <begin position="37"/>
        <end position="54"/>
    </location>
</feature>
<evidence type="ECO:0000256" key="2">
    <source>
        <dbReference type="ARBA" id="ARBA00006175"/>
    </source>
</evidence>
<dbReference type="InterPro" id="IPR023271">
    <property type="entry name" value="Aquaporin-like"/>
</dbReference>
<dbReference type="Proteomes" id="UP000178449">
    <property type="component" value="Unassembled WGS sequence"/>
</dbReference>
<dbReference type="GO" id="GO:0005886">
    <property type="term" value="C:plasma membrane"/>
    <property type="evidence" value="ECO:0007669"/>
    <property type="project" value="TreeGrafter"/>
</dbReference>
<dbReference type="PANTHER" id="PTHR43829:SF9">
    <property type="entry name" value="AQUAPORIN-9"/>
    <property type="match status" value="1"/>
</dbReference>
<protein>
    <submittedName>
        <fullName evidence="9">Aquaporin</fullName>
    </submittedName>
</protein>
<comment type="subcellular location">
    <subcellularLocation>
        <location evidence="1">Membrane</location>
        <topology evidence="1">Multi-pass membrane protein</topology>
    </subcellularLocation>
</comment>
<comment type="caution">
    <text evidence="9">The sequence shown here is derived from an EMBL/GenBank/DDBJ whole genome shotgun (WGS) entry which is preliminary data.</text>
</comment>
<dbReference type="PANTHER" id="PTHR43829">
    <property type="entry name" value="AQUAPORIN OR AQUAGLYCEROPORIN RELATED"/>
    <property type="match status" value="1"/>
</dbReference>
<dbReference type="InterPro" id="IPR050363">
    <property type="entry name" value="MIP/Aquaporin"/>
</dbReference>
<feature type="transmembrane region" description="Helical" evidence="8">
    <location>
        <begin position="81"/>
        <end position="104"/>
    </location>
</feature>
<reference evidence="9 10" key="1">
    <citation type="journal article" date="2016" name="Nat. Commun.">
        <title>Thousands of microbial genomes shed light on interconnected biogeochemical processes in an aquifer system.</title>
        <authorList>
            <person name="Anantharaman K."/>
            <person name="Brown C.T."/>
            <person name="Hug L.A."/>
            <person name="Sharon I."/>
            <person name="Castelle C.J."/>
            <person name="Probst A.J."/>
            <person name="Thomas B.C."/>
            <person name="Singh A."/>
            <person name="Wilkins M.J."/>
            <person name="Karaoz U."/>
            <person name="Brodie E.L."/>
            <person name="Williams K.H."/>
            <person name="Hubbard S.S."/>
            <person name="Banfield J.F."/>
        </authorList>
    </citation>
    <scope>NUCLEOTIDE SEQUENCE [LARGE SCALE GENOMIC DNA]</scope>
</reference>
<evidence type="ECO:0000256" key="1">
    <source>
        <dbReference type="ARBA" id="ARBA00004141"/>
    </source>
</evidence>
<evidence type="ECO:0000256" key="8">
    <source>
        <dbReference type="SAM" id="Phobius"/>
    </source>
</evidence>
<proteinExistence type="inferred from homology"/>
<dbReference type="EMBL" id="MFNE01000035">
    <property type="protein sequence ID" value="OGG94687.1"/>
    <property type="molecule type" value="Genomic_DNA"/>
</dbReference>
<sequence>MKHLRDFIGEFLGTFVLVFFGCSTVAVTVLFDAHQGLMQVAFAWGIGVTLAIYCSRHLSCAHLNPAVSFAMAVSRRMSWRLLPWYVLGQFFGAFSAAALLYGLFGETITQFEAHQHLLRGSDESRITAMIFGEFFPNPGLPAWVQVGPVTAFFAEAVGTGMLVMLIFSLTDKCNLGRPDEALSPFFIGAAVTVIIAIIAPLTQAGLNPARDLAPRLFAYWAGWGDAAFPKEPWSFLTVYVLGPILGALMAALAFTWGIEPLATKKNKPKC</sequence>
<dbReference type="InterPro" id="IPR000425">
    <property type="entry name" value="MIP"/>
</dbReference>
<evidence type="ECO:0000256" key="7">
    <source>
        <dbReference type="RuleBase" id="RU000477"/>
    </source>
</evidence>
<evidence type="ECO:0000256" key="5">
    <source>
        <dbReference type="ARBA" id="ARBA00022989"/>
    </source>
</evidence>
<dbReference type="Pfam" id="PF00230">
    <property type="entry name" value="MIP"/>
    <property type="match status" value="1"/>
</dbReference>
<dbReference type="Gene3D" id="1.20.1080.10">
    <property type="entry name" value="Glycerol uptake facilitator protein"/>
    <property type="match status" value="1"/>
</dbReference>
<dbReference type="GO" id="GO:0015254">
    <property type="term" value="F:glycerol channel activity"/>
    <property type="evidence" value="ECO:0007669"/>
    <property type="project" value="TreeGrafter"/>
</dbReference>
<evidence type="ECO:0000256" key="6">
    <source>
        <dbReference type="ARBA" id="ARBA00023136"/>
    </source>
</evidence>
<keyword evidence="5 8" id="KW-1133">Transmembrane helix</keyword>
<feature type="transmembrane region" description="Helical" evidence="8">
    <location>
        <begin position="181"/>
        <end position="202"/>
    </location>
</feature>
<feature type="transmembrane region" description="Helical" evidence="8">
    <location>
        <begin position="12"/>
        <end position="31"/>
    </location>
</feature>
<dbReference type="CDD" id="cd00333">
    <property type="entry name" value="MIP"/>
    <property type="match status" value="1"/>
</dbReference>
<accession>A0A1F6G998</accession>
<feature type="transmembrane region" description="Helical" evidence="8">
    <location>
        <begin position="233"/>
        <end position="258"/>
    </location>
</feature>
<evidence type="ECO:0000256" key="3">
    <source>
        <dbReference type="ARBA" id="ARBA00022448"/>
    </source>
</evidence>
<dbReference type="AlphaFoldDB" id="A0A1F6G998"/>
<dbReference type="SUPFAM" id="SSF81338">
    <property type="entry name" value="Aquaporin-like"/>
    <property type="match status" value="1"/>
</dbReference>
<dbReference type="PROSITE" id="PS00221">
    <property type="entry name" value="MIP"/>
    <property type="match status" value="1"/>
</dbReference>
<keyword evidence="3 7" id="KW-0813">Transport</keyword>